<dbReference type="PROSITE" id="PS50198">
    <property type="entry name" value="PPIC_PPIASE_2"/>
    <property type="match status" value="2"/>
</dbReference>
<protein>
    <submittedName>
        <fullName evidence="3">Peptidyl-prolyl cis-trans isomerase SurA</fullName>
        <ecNumber evidence="3">5.2.1.8</ecNumber>
    </submittedName>
</protein>
<keyword evidence="4" id="KW-1185">Reference proteome</keyword>
<dbReference type="Pfam" id="PF13616">
    <property type="entry name" value="Rotamase_3"/>
    <property type="match status" value="1"/>
</dbReference>
<dbReference type="InterPro" id="IPR000297">
    <property type="entry name" value="PPIase_PpiC"/>
</dbReference>
<dbReference type="Pfam" id="PF00639">
    <property type="entry name" value="Rotamase"/>
    <property type="match status" value="1"/>
</dbReference>
<comment type="caution">
    <text evidence="3">The sequence shown here is derived from an EMBL/GenBank/DDBJ whole genome shotgun (WGS) entry which is preliminary data.</text>
</comment>
<dbReference type="InterPro" id="IPR050245">
    <property type="entry name" value="PrsA_foldase"/>
</dbReference>
<gene>
    <name evidence="3" type="ORF">GGR32_000445</name>
</gene>
<dbReference type="Gene3D" id="3.10.50.40">
    <property type="match status" value="2"/>
</dbReference>
<evidence type="ECO:0000313" key="4">
    <source>
        <dbReference type="Proteomes" id="UP000553034"/>
    </source>
</evidence>
<dbReference type="RefSeq" id="WP_183475885.1">
    <property type="nucleotide sequence ID" value="NZ_JACIFO010000001.1"/>
</dbReference>
<keyword evidence="1" id="KW-0697">Rotamase</keyword>
<dbReference type="InterPro" id="IPR046357">
    <property type="entry name" value="PPIase_dom_sf"/>
</dbReference>
<dbReference type="SUPFAM" id="SSF54534">
    <property type="entry name" value="FKBP-like"/>
    <property type="match status" value="2"/>
</dbReference>
<dbReference type="Proteomes" id="UP000553034">
    <property type="component" value="Unassembled WGS sequence"/>
</dbReference>
<organism evidence="3 4">
    <name type="scientific">Mesonia hippocampi</name>
    <dbReference type="NCBI Taxonomy" id="1628250"/>
    <lineage>
        <taxon>Bacteria</taxon>
        <taxon>Pseudomonadati</taxon>
        <taxon>Bacteroidota</taxon>
        <taxon>Flavobacteriia</taxon>
        <taxon>Flavobacteriales</taxon>
        <taxon>Flavobacteriaceae</taxon>
        <taxon>Mesonia</taxon>
    </lineage>
</organism>
<feature type="domain" description="PpiC" evidence="2">
    <location>
        <begin position="222"/>
        <end position="320"/>
    </location>
</feature>
<dbReference type="PANTHER" id="PTHR47245">
    <property type="entry name" value="PEPTIDYLPROLYL ISOMERASE"/>
    <property type="match status" value="1"/>
</dbReference>
<sequence>MNKIIGFLGVLCCFSGIAQEKETWLLQIENTNVYADEFTYMFKQNTELFADEQHKVNNYFPLFRDYQLKAHEAERLGLDTLASFKKEYTNFEDNFFNNYITQGPVKDNMIKETYSRKLKELEASHILIATPDASDTLAAYKKAKDIAEQLQKGADFKEMAKEFSDDSSAKSNAGYLGWFSVFDMVYPFETAAYQTPVGEISAPVKTRFGYHIIKVHNERENEGSRRIAHIFIQEDSLANAQKEAYMLYDLLEKGEEFSVLAKEYSDHKASVKKGGEFGVFTRRMLRPEVFSTQAFLLEKERTYTKPFKSEYGWHLIKLLENNPILSYEEEKPDLYQQLKQSGRAKQIQNKLVDSLKIAQANRITYAADEKYFAQHLTTLLESKEYTDFPAEKLYLKIGEEQYTYQDFLTYAENNWRKVQNLPEAKRVNAIEEMFKTEKLLTDYKKYLFTYDSDYRNKLLSYKKGMLVFELLQKQVWNKAQQDTLAQKEYYKTHQNKYVSSQSYNIDMYASPTKKEAKKIQKALRKGKDPQEINHKYNVVYTQGVFPVNSSKIPKAYTPAEKVSEIYKNNTMFVVINLYEEVPAQALAFSAVKGKVISELQEELEQELVKELHQRYNLKTNQETLRKLQQQLE</sequence>
<dbReference type="EC" id="5.2.1.8" evidence="3"/>
<feature type="domain" description="PpiC" evidence="2">
    <location>
        <begin position="118"/>
        <end position="217"/>
    </location>
</feature>
<name>A0A840ENH9_9FLAO</name>
<accession>A0A840ENH9</accession>
<proteinExistence type="predicted"/>
<keyword evidence="1 3" id="KW-0413">Isomerase</keyword>
<dbReference type="PANTHER" id="PTHR47245:SF2">
    <property type="entry name" value="PEPTIDYL-PROLYL CIS-TRANS ISOMERASE HP_0175-RELATED"/>
    <property type="match status" value="1"/>
</dbReference>
<dbReference type="AlphaFoldDB" id="A0A840ENH9"/>
<evidence type="ECO:0000259" key="2">
    <source>
        <dbReference type="PROSITE" id="PS50198"/>
    </source>
</evidence>
<reference evidence="3 4" key="1">
    <citation type="submission" date="2020-08" db="EMBL/GenBank/DDBJ databases">
        <title>Genomic Encyclopedia of Type Strains, Phase IV (KMG-IV): sequencing the most valuable type-strain genomes for metagenomic binning, comparative biology and taxonomic classification.</title>
        <authorList>
            <person name="Goeker M."/>
        </authorList>
    </citation>
    <scope>NUCLEOTIDE SEQUENCE [LARGE SCALE GENOMIC DNA]</scope>
    <source>
        <strain evidence="3 4">DSM 29568</strain>
    </source>
</reference>
<evidence type="ECO:0000256" key="1">
    <source>
        <dbReference type="PROSITE-ProRule" id="PRU00278"/>
    </source>
</evidence>
<evidence type="ECO:0000313" key="3">
    <source>
        <dbReference type="EMBL" id="MBB4118173.1"/>
    </source>
</evidence>
<dbReference type="EMBL" id="JACIFO010000001">
    <property type="protein sequence ID" value="MBB4118173.1"/>
    <property type="molecule type" value="Genomic_DNA"/>
</dbReference>
<dbReference type="GO" id="GO:0003755">
    <property type="term" value="F:peptidyl-prolyl cis-trans isomerase activity"/>
    <property type="evidence" value="ECO:0007669"/>
    <property type="project" value="UniProtKB-KW"/>
</dbReference>